<dbReference type="FunFam" id="1.10.40.30:FF:000007">
    <property type="entry name" value="Adenylosuccinate lyase"/>
    <property type="match status" value="1"/>
</dbReference>
<accession>A0A5E7EKP2</accession>
<dbReference type="SUPFAM" id="SSF48557">
    <property type="entry name" value="L-aspartase-like"/>
    <property type="match status" value="1"/>
</dbReference>
<evidence type="ECO:0000256" key="5">
    <source>
        <dbReference type="ARBA" id="ARBA00056266"/>
    </source>
</evidence>
<dbReference type="Pfam" id="PF00206">
    <property type="entry name" value="Lyase_1"/>
    <property type="match status" value="1"/>
</dbReference>
<dbReference type="InterPro" id="IPR000362">
    <property type="entry name" value="Fumarate_lyase_fam"/>
</dbReference>
<dbReference type="InterPro" id="IPR012789">
    <property type="entry name" value="Protocat_PcaB-like"/>
</dbReference>
<dbReference type="GO" id="GO:0047472">
    <property type="term" value="F:3-carboxy-cis,cis-muconate cycloisomerase activity"/>
    <property type="evidence" value="ECO:0007669"/>
    <property type="project" value="UniProtKB-UniRule"/>
</dbReference>
<proteinExistence type="inferred from homology"/>
<dbReference type="FunFam" id="1.20.200.10:FF:000014">
    <property type="entry name" value="3-carboxy-cis,cis-muconate cycloisomerase"/>
    <property type="match status" value="1"/>
</dbReference>
<evidence type="ECO:0000313" key="12">
    <source>
        <dbReference type="Proteomes" id="UP000326018"/>
    </source>
</evidence>
<evidence type="ECO:0000256" key="8">
    <source>
        <dbReference type="ARBA" id="ARBA00069338"/>
    </source>
</evidence>
<dbReference type="Pfam" id="PF10397">
    <property type="entry name" value="ADSL_C"/>
    <property type="match status" value="1"/>
</dbReference>
<dbReference type="InterPro" id="IPR008948">
    <property type="entry name" value="L-Aspartase-like"/>
</dbReference>
<dbReference type="GO" id="GO:0019619">
    <property type="term" value="P:3,4-dihydroxybenzoate catabolic process"/>
    <property type="evidence" value="ECO:0007669"/>
    <property type="project" value="InterPro"/>
</dbReference>
<evidence type="ECO:0000256" key="1">
    <source>
        <dbReference type="ARBA" id="ARBA00022797"/>
    </source>
</evidence>
<dbReference type="SMART" id="SM00998">
    <property type="entry name" value="ADSL_C"/>
    <property type="match status" value="1"/>
</dbReference>
<dbReference type="InterPro" id="IPR022761">
    <property type="entry name" value="Fumarate_lyase_N"/>
</dbReference>
<evidence type="ECO:0000259" key="10">
    <source>
        <dbReference type="SMART" id="SM00998"/>
    </source>
</evidence>
<evidence type="ECO:0000256" key="2">
    <source>
        <dbReference type="ARBA" id="ARBA00023235"/>
    </source>
</evidence>
<dbReference type="Proteomes" id="UP000326018">
    <property type="component" value="Unassembled WGS sequence"/>
</dbReference>
<evidence type="ECO:0000313" key="11">
    <source>
        <dbReference type="EMBL" id="VVO27446.1"/>
    </source>
</evidence>
<gene>
    <name evidence="11" type="primary">pcaB</name>
    <name evidence="11" type="ORF">PS712_04738</name>
</gene>
<feature type="domain" description="Adenylosuccinate lyase C-terminal" evidence="10">
    <location>
        <begin position="367"/>
        <end position="446"/>
    </location>
</feature>
<evidence type="ECO:0000256" key="9">
    <source>
        <dbReference type="NCBIfam" id="TIGR02426"/>
    </source>
</evidence>
<dbReference type="OrthoDB" id="9768878at2"/>
<dbReference type="PRINTS" id="PR00145">
    <property type="entry name" value="ARGSUCLYASE"/>
</dbReference>
<comment type="pathway">
    <text evidence="6">Aromatic compound metabolism; beta-ketoadipate pathway; 5-oxo-4,5-dihydro-2-furylacetate from 3-carboxy-cis,cis-muconate: step 1/2.</text>
</comment>
<dbReference type="RefSeq" id="WP_150704543.1">
    <property type="nucleotide sequence ID" value="NZ_CABVIB010000030.1"/>
</dbReference>
<dbReference type="PANTHER" id="PTHR43172:SF2">
    <property type="entry name" value="ADENYLOSUCCINATE LYASE C-TERMINAL DOMAIN-CONTAINING PROTEIN"/>
    <property type="match status" value="1"/>
</dbReference>
<comment type="catalytic activity">
    <reaction evidence="4">
        <text>2-(carboxymethyl)-5-oxo-2,5-dihydro-2-furoate = 3-carboxy-cis,cis-muconate + H(+)</text>
        <dbReference type="Rhea" id="RHEA:23656"/>
        <dbReference type="ChEBI" id="CHEBI:15378"/>
        <dbReference type="ChEBI" id="CHEBI:57496"/>
        <dbReference type="ChEBI" id="CHEBI:57979"/>
        <dbReference type="EC" id="5.5.1.2"/>
    </reaction>
</comment>
<protein>
    <recommendedName>
        <fullName evidence="8 9">3-carboxy-cis,cis-muconate cycloisomerase</fullName>
        <ecNumber evidence="7 9">5.5.1.2</ecNumber>
    </recommendedName>
</protein>
<comment type="function">
    <text evidence="5">Catalyzes an anti cycloisomerization.</text>
</comment>
<comment type="similarity">
    <text evidence="3">Belongs to the class-II fumarase/aspartase family.</text>
</comment>
<keyword evidence="1" id="KW-0058">Aromatic hydrocarbons catabolism</keyword>
<name>A0A5E7EKP2_PSEFL</name>
<dbReference type="PANTHER" id="PTHR43172">
    <property type="entry name" value="ADENYLOSUCCINATE LYASE"/>
    <property type="match status" value="1"/>
</dbReference>
<evidence type="ECO:0000256" key="3">
    <source>
        <dbReference type="ARBA" id="ARBA00034772"/>
    </source>
</evidence>
<keyword evidence="2 11" id="KW-0413">Isomerase</keyword>
<evidence type="ECO:0000256" key="7">
    <source>
        <dbReference type="ARBA" id="ARBA00066791"/>
    </source>
</evidence>
<dbReference type="NCBIfam" id="NF006554">
    <property type="entry name" value="PRK09053.1"/>
    <property type="match status" value="1"/>
</dbReference>
<sequence>MNQRPGNQLFDAYFTARDMREVFCDQGRVQAMLDFEAALARAEARVGLIPVRAVAPIEAACSAGHYDFAALGEAIATAGNSAIPLVKALGKQIAAHNAEAERYVHLGATSQDVMDSGLVLQLRRALELIENDLAQLGQILATQAQRYAATPLAGRTWLQHATPVTLGMKIAGWLGAVTRSRQRLLELKPRLLVLQFGGASGTLAALGEQAMPIAQALSEELQLTLPDQPWHTQRDRVVEFGAVLGLIAGSLGKMGRDISLLMQTEAGEVFEPSAPGKGGSSTMPHKRNPVGAAVLIGAATRVPGLLSTLFSAMPQEHERSLGLWHAEWETLPEICCLVSGSLQQALLIAQGLEVDAARMTRNLDLTQGLVLAEAVSIVLAQRVGRDTAHHLLEQCCKRAVAEQRHLRAVLGDEPQVTAELTAAELDHLLDPAHYLGQAKTWVERAVAEHSALTA</sequence>
<dbReference type="EMBL" id="CABVIB010000030">
    <property type="protein sequence ID" value="VVO27446.1"/>
    <property type="molecule type" value="Genomic_DNA"/>
</dbReference>
<dbReference type="PRINTS" id="PR00149">
    <property type="entry name" value="FUMRATELYASE"/>
</dbReference>
<organism evidence="11 12">
    <name type="scientific">Pseudomonas fluorescens</name>
    <dbReference type="NCBI Taxonomy" id="294"/>
    <lineage>
        <taxon>Bacteria</taxon>
        <taxon>Pseudomonadati</taxon>
        <taxon>Pseudomonadota</taxon>
        <taxon>Gammaproteobacteria</taxon>
        <taxon>Pseudomonadales</taxon>
        <taxon>Pseudomonadaceae</taxon>
        <taxon>Pseudomonas</taxon>
    </lineage>
</organism>
<dbReference type="GO" id="GO:0016829">
    <property type="term" value="F:lyase activity"/>
    <property type="evidence" value="ECO:0007669"/>
    <property type="project" value="UniProtKB-ARBA"/>
</dbReference>
<reference evidence="11 12" key="1">
    <citation type="submission" date="2019-09" db="EMBL/GenBank/DDBJ databases">
        <authorList>
            <person name="Chandra G."/>
            <person name="Truman W A."/>
        </authorList>
    </citation>
    <scope>NUCLEOTIDE SEQUENCE [LARGE SCALE GENOMIC DNA]</scope>
    <source>
        <strain evidence="11">PS712</strain>
    </source>
</reference>
<dbReference type="Gene3D" id="1.10.40.30">
    <property type="entry name" value="Fumarase/aspartase (C-terminal domain)"/>
    <property type="match status" value="1"/>
</dbReference>
<dbReference type="Gene3D" id="1.20.200.10">
    <property type="entry name" value="Fumarase/aspartase (Central domain)"/>
    <property type="match status" value="1"/>
</dbReference>
<dbReference type="PROSITE" id="PS00163">
    <property type="entry name" value="FUMARATE_LYASES"/>
    <property type="match status" value="1"/>
</dbReference>
<dbReference type="InterPro" id="IPR019468">
    <property type="entry name" value="AdenyloSucc_lyase_C"/>
</dbReference>
<evidence type="ECO:0000256" key="4">
    <source>
        <dbReference type="ARBA" id="ARBA00052700"/>
    </source>
</evidence>
<dbReference type="AlphaFoldDB" id="A0A5E7EKP2"/>
<dbReference type="NCBIfam" id="TIGR02426">
    <property type="entry name" value="protocat_pcaB"/>
    <property type="match status" value="1"/>
</dbReference>
<dbReference type="CDD" id="cd01597">
    <property type="entry name" value="pCLME"/>
    <property type="match status" value="1"/>
</dbReference>
<dbReference type="EC" id="5.5.1.2" evidence="7 9"/>
<evidence type="ECO:0000256" key="6">
    <source>
        <dbReference type="ARBA" id="ARBA00060626"/>
    </source>
</evidence>
<dbReference type="InterPro" id="IPR020557">
    <property type="entry name" value="Fumarate_lyase_CS"/>
</dbReference>